<dbReference type="GO" id="GO:0030288">
    <property type="term" value="C:outer membrane-bounded periplasmic space"/>
    <property type="evidence" value="ECO:0007669"/>
    <property type="project" value="TreeGrafter"/>
</dbReference>
<gene>
    <name evidence="5" type="ORF">FZC79_17240</name>
</gene>
<dbReference type="InterPro" id="IPR036907">
    <property type="entry name" value="5'-Nucleotdase_C_sf"/>
</dbReference>
<comment type="caution">
    <text evidence="5">The sequence shown here is derived from an EMBL/GenBank/DDBJ whole genome shotgun (WGS) entry which is preliminary data.</text>
</comment>
<dbReference type="PROSITE" id="PS00785">
    <property type="entry name" value="5_NUCLEOTIDASE_1"/>
    <property type="match status" value="1"/>
</dbReference>
<dbReference type="RefSeq" id="WP_148948019.1">
    <property type="nucleotide sequence ID" value="NZ_VTEH01000015.1"/>
</dbReference>
<dbReference type="GO" id="GO:0016788">
    <property type="term" value="F:hydrolase activity, acting on ester bonds"/>
    <property type="evidence" value="ECO:0007669"/>
    <property type="project" value="InterPro"/>
</dbReference>
<dbReference type="PANTHER" id="PTHR11575">
    <property type="entry name" value="5'-NUCLEOTIDASE-RELATED"/>
    <property type="match status" value="1"/>
</dbReference>
<evidence type="ECO:0000256" key="1">
    <source>
        <dbReference type="ARBA" id="ARBA00022729"/>
    </source>
</evidence>
<dbReference type="PRINTS" id="PR01607">
    <property type="entry name" value="APYRASEFAMLY"/>
</dbReference>
<dbReference type="InterPro" id="IPR008334">
    <property type="entry name" value="5'-Nucleotdase_C"/>
</dbReference>
<dbReference type="Pfam" id="PF00149">
    <property type="entry name" value="Metallophos"/>
    <property type="match status" value="1"/>
</dbReference>
<sequence length="464" mass="51278">MKLKILHTNDLHSHFDHYSRAVSLIRKLKDEHTLLLDAGDFADFKSIELQGTRGAAAIELLESAEYDAITIGNNETFNGVETLQFMASRSSVPFISNNLLRKDKSVLDGVVTSTIIEKNGLRILITGSSPDLGDFNDGLGVHISPYKEALLQELDRNKGKYDVSIVLNHVGTFADDELAKELDGIDIVISSHDHQLYTKAKVINDTILNSAGCYGEHVGLIEVEVSAEGVKLIHSETLPTRGEQEDEEVVFLLNQSKEKAISVLSEPLYPLPRPLWHDVVEENPISNLIADGLKDILDADIGLINSGIVNAGAFDYLSNKKLIEICPSPLNPTIFEIQGKHLKAAIEQSLDAQVCLADGKGPGFRGRFVGRLHVSGAKIEHDGTKVNQILIGEKPLEEDRWYKAGSSDYLQRGSGYPDLAHNRNEKYLPEEIKDVIRLYGQNNSFIESAFINRWHSSSPVTVHS</sequence>
<reference evidence="5 6" key="1">
    <citation type="submission" date="2019-08" db="EMBL/GenBank/DDBJ databases">
        <title>Bacillus genomes from the desert of Cuatro Cienegas, Coahuila.</title>
        <authorList>
            <person name="Olmedo-Alvarez G."/>
        </authorList>
    </citation>
    <scope>NUCLEOTIDE SEQUENCE [LARGE SCALE GENOMIC DNA]</scope>
    <source>
        <strain evidence="5 6">CH40_1T</strain>
    </source>
</reference>
<evidence type="ECO:0000256" key="2">
    <source>
        <dbReference type="RuleBase" id="RU362119"/>
    </source>
</evidence>
<feature type="domain" description="5'-Nucleotidase C-terminal" evidence="4">
    <location>
        <begin position="277"/>
        <end position="415"/>
    </location>
</feature>
<keyword evidence="1" id="KW-0732">Signal</keyword>
<dbReference type="GO" id="GO:0000166">
    <property type="term" value="F:nucleotide binding"/>
    <property type="evidence" value="ECO:0007669"/>
    <property type="project" value="UniProtKB-KW"/>
</dbReference>
<dbReference type="SUPFAM" id="SSF56300">
    <property type="entry name" value="Metallo-dependent phosphatases"/>
    <property type="match status" value="1"/>
</dbReference>
<feature type="domain" description="Calcineurin-like phosphoesterase" evidence="3">
    <location>
        <begin position="3"/>
        <end position="195"/>
    </location>
</feature>
<dbReference type="Gene3D" id="3.60.21.10">
    <property type="match status" value="1"/>
</dbReference>
<name>A0A5D4K9P3_9BACI</name>
<dbReference type="GO" id="GO:0009166">
    <property type="term" value="P:nucleotide catabolic process"/>
    <property type="evidence" value="ECO:0007669"/>
    <property type="project" value="InterPro"/>
</dbReference>
<proteinExistence type="inferred from homology"/>
<keyword evidence="2" id="KW-0547">Nucleotide-binding</keyword>
<dbReference type="InterPro" id="IPR004843">
    <property type="entry name" value="Calcineurin-like_PHP"/>
</dbReference>
<evidence type="ECO:0000259" key="3">
    <source>
        <dbReference type="Pfam" id="PF00149"/>
    </source>
</evidence>
<dbReference type="PANTHER" id="PTHR11575:SF24">
    <property type="entry name" value="5'-NUCLEOTIDASE"/>
    <property type="match status" value="1"/>
</dbReference>
<dbReference type="InterPro" id="IPR029052">
    <property type="entry name" value="Metallo-depent_PP-like"/>
</dbReference>
<dbReference type="InterPro" id="IPR006179">
    <property type="entry name" value="5_nucleotidase/apyrase"/>
</dbReference>
<evidence type="ECO:0000313" key="6">
    <source>
        <dbReference type="Proteomes" id="UP000323317"/>
    </source>
</evidence>
<dbReference type="Proteomes" id="UP000323317">
    <property type="component" value="Unassembled WGS sequence"/>
</dbReference>
<dbReference type="EMBL" id="VTEH01000015">
    <property type="protein sequence ID" value="TYR73862.1"/>
    <property type="molecule type" value="Genomic_DNA"/>
</dbReference>
<dbReference type="InterPro" id="IPR006146">
    <property type="entry name" value="5'-Nucleotdase_CS"/>
</dbReference>
<evidence type="ECO:0000313" key="5">
    <source>
        <dbReference type="EMBL" id="TYR73862.1"/>
    </source>
</evidence>
<comment type="similarity">
    <text evidence="2">Belongs to the 5'-nucleotidase family.</text>
</comment>
<dbReference type="Gene3D" id="3.90.780.10">
    <property type="entry name" value="5'-Nucleotidase, C-terminal domain"/>
    <property type="match status" value="1"/>
</dbReference>
<dbReference type="Pfam" id="PF02872">
    <property type="entry name" value="5_nucleotid_C"/>
    <property type="match status" value="1"/>
</dbReference>
<keyword evidence="2" id="KW-0378">Hydrolase</keyword>
<dbReference type="AlphaFoldDB" id="A0A5D4K9P3"/>
<organism evidence="5 6">
    <name type="scientific">Rossellomorea vietnamensis</name>
    <dbReference type="NCBI Taxonomy" id="218284"/>
    <lineage>
        <taxon>Bacteria</taxon>
        <taxon>Bacillati</taxon>
        <taxon>Bacillota</taxon>
        <taxon>Bacilli</taxon>
        <taxon>Bacillales</taxon>
        <taxon>Bacillaceae</taxon>
        <taxon>Rossellomorea</taxon>
    </lineage>
</organism>
<evidence type="ECO:0000259" key="4">
    <source>
        <dbReference type="Pfam" id="PF02872"/>
    </source>
</evidence>
<dbReference type="GO" id="GO:0046872">
    <property type="term" value="F:metal ion binding"/>
    <property type="evidence" value="ECO:0007669"/>
    <property type="project" value="InterPro"/>
</dbReference>
<protein>
    <submittedName>
        <fullName evidence="5">Bifunctional metallophosphatase/5'-nucleotidase</fullName>
    </submittedName>
</protein>
<accession>A0A5D4K9P3</accession>
<dbReference type="SUPFAM" id="SSF55816">
    <property type="entry name" value="5'-nucleotidase (syn. UDP-sugar hydrolase), C-terminal domain"/>
    <property type="match status" value="1"/>
</dbReference>